<reference evidence="2" key="1">
    <citation type="submission" date="2014-11" db="EMBL/GenBank/DDBJ databases">
        <authorList>
            <person name="Amaro Gonzalez C."/>
        </authorList>
    </citation>
    <scope>NUCLEOTIDE SEQUENCE</scope>
</reference>
<organism evidence="2">
    <name type="scientific">Anguilla anguilla</name>
    <name type="common">European freshwater eel</name>
    <name type="synonym">Muraena anguilla</name>
    <dbReference type="NCBI Taxonomy" id="7936"/>
    <lineage>
        <taxon>Eukaryota</taxon>
        <taxon>Metazoa</taxon>
        <taxon>Chordata</taxon>
        <taxon>Craniata</taxon>
        <taxon>Vertebrata</taxon>
        <taxon>Euteleostomi</taxon>
        <taxon>Actinopterygii</taxon>
        <taxon>Neopterygii</taxon>
        <taxon>Teleostei</taxon>
        <taxon>Anguilliformes</taxon>
        <taxon>Anguillidae</taxon>
        <taxon>Anguilla</taxon>
    </lineage>
</organism>
<protein>
    <submittedName>
        <fullName evidence="2">Uncharacterized protein</fullName>
    </submittedName>
</protein>
<proteinExistence type="predicted"/>
<dbReference type="EMBL" id="GBXM01065084">
    <property type="protein sequence ID" value="JAH43493.1"/>
    <property type="molecule type" value="Transcribed_RNA"/>
</dbReference>
<evidence type="ECO:0000313" key="2">
    <source>
        <dbReference type="EMBL" id="JAH43493.1"/>
    </source>
</evidence>
<feature type="transmembrane region" description="Helical" evidence="1">
    <location>
        <begin position="20"/>
        <end position="41"/>
    </location>
</feature>
<accession>A0A0E9SSI5</accession>
<keyword evidence="1" id="KW-1133">Transmembrane helix</keyword>
<keyword evidence="1" id="KW-0812">Transmembrane</keyword>
<sequence>MLPCGWLAAGEDSCYGHLTVRHGSGLILHIVFITQGFFLIFPHRQSESASAGIAIPRTRPCCY</sequence>
<reference evidence="2" key="2">
    <citation type="journal article" date="2015" name="Fish Shellfish Immunol.">
        <title>Early steps in the European eel (Anguilla anguilla)-Vibrio vulnificus interaction in the gills: Role of the RtxA13 toxin.</title>
        <authorList>
            <person name="Callol A."/>
            <person name="Pajuelo D."/>
            <person name="Ebbesson L."/>
            <person name="Teles M."/>
            <person name="MacKenzie S."/>
            <person name="Amaro C."/>
        </authorList>
    </citation>
    <scope>NUCLEOTIDE SEQUENCE</scope>
</reference>
<dbReference type="AlphaFoldDB" id="A0A0E9SSI5"/>
<evidence type="ECO:0000256" key="1">
    <source>
        <dbReference type="SAM" id="Phobius"/>
    </source>
</evidence>
<name>A0A0E9SSI5_ANGAN</name>
<keyword evidence="1" id="KW-0472">Membrane</keyword>